<dbReference type="Gene3D" id="1.10.3450.20">
    <property type="match status" value="1"/>
</dbReference>
<keyword evidence="4 7" id="KW-0811">Translocation</keyword>
<dbReference type="GO" id="GO:0006606">
    <property type="term" value="P:protein import into nucleus"/>
    <property type="evidence" value="ECO:0007669"/>
    <property type="project" value="TreeGrafter"/>
</dbReference>
<evidence type="ECO:0000256" key="4">
    <source>
        <dbReference type="ARBA" id="ARBA00023010"/>
    </source>
</evidence>
<feature type="compositionally biased region" description="Polar residues" evidence="8">
    <location>
        <begin position="600"/>
        <end position="614"/>
    </location>
</feature>
<protein>
    <recommendedName>
        <fullName evidence="7">Nuclear pore complex protein</fullName>
    </recommendedName>
</protein>
<dbReference type="InterPro" id="IPR007252">
    <property type="entry name" value="Nup84/Nup107"/>
</dbReference>
<feature type="region of interest" description="Disordered" evidence="8">
    <location>
        <begin position="600"/>
        <end position="625"/>
    </location>
</feature>
<comment type="subcellular location">
    <subcellularLocation>
        <location evidence="7">Nucleus</location>
        <location evidence="7">Nuclear pore complex</location>
    </subcellularLocation>
    <subcellularLocation>
        <location evidence="7">Nucleus membrane</location>
    </subcellularLocation>
</comment>
<dbReference type="PANTHER" id="PTHR13003">
    <property type="entry name" value="NUP107-RELATED"/>
    <property type="match status" value="1"/>
</dbReference>
<dbReference type="GO" id="GO:0031965">
    <property type="term" value="C:nuclear membrane"/>
    <property type="evidence" value="ECO:0007669"/>
    <property type="project" value="UniProtKB-SubCell"/>
</dbReference>
<dbReference type="GO" id="GO:0031080">
    <property type="term" value="C:nuclear pore outer ring"/>
    <property type="evidence" value="ECO:0007669"/>
    <property type="project" value="TreeGrafter"/>
</dbReference>
<dbReference type="OrthoDB" id="3098at2759"/>
<evidence type="ECO:0000256" key="6">
    <source>
        <dbReference type="ARBA" id="ARBA00023242"/>
    </source>
</evidence>
<proteinExistence type="inferred from homology"/>
<evidence type="ECO:0000256" key="8">
    <source>
        <dbReference type="SAM" id="MobiDB-lite"/>
    </source>
</evidence>
<comment type="similarity">
    <text evidence="7">Belongs to the nucleoporin Nup84/Nup107 family.</text>
</comment>
<keyword evidence="1 7" id="KW-0813">Transport</keyword>
<evidence type="ECO:0000256" key="7">
    <source>
        <dbReference type="RuleBase" id="RU365072"/>
    </source>
</evidence>
<name>A0A9W8LSD8_9FUNG</name>
<keyword evidence="6 7" id="KW-0539">Nucleus</keyword>
<evidence type="ECO:0000313" key="10">
    <source>
        <dbReference type="Proteomes" id="UP001140094"/>
    </source>
</evidence>
<comment type="caution">
    <text evidence="9">The sequence shown here is derived from an EMBL/GenBank/DDBJ whole genome shotgun (WGS) entry which is preliminary data.</text>
</comment>
<evidence type="ECO:0000256" key="5">
    <source>
        <dbReference type="ARBA" id="ARBA00023132"/>
    </source>
</evidence>
<gene>
    <name evidence="9" type="primary">NUP84</name>
    <name evidence="9" type="ORF">H4R20_004889</name>
</gene>
<accession>A0A9W8LSD8</accession>
<dbReference type="GO" id="GO:0017056">
    <property type="term" value="F:structural constituent of nuclear pore"/>
    <property type="evidence" value="ECO:0007669"/>
    <property type="project" value="UniProtKB-UniRule"/>
</dbReference>
<evidence type="ECO:0000256" key="3">
    <source>
        <dbReference type="ARBA" id="ARBA00022927"/>
    </source>
</evidence>
<dbReference type="GO" id="GO:0006406">
    <property type="term" value="P:mRNA export from nucleus"/>
    <property type="evidence" value="ECO:0007669"/>
    <property type="project" value="TreeGrafter"/>
</dbReference>
<reference evidence="9" key="1">
    <citation type="submission" date="2022-07" db="EMBL/GenBank/DDBJ databases">
        <title>Phylogenomic reconstructions and comparative analyses of Kickxellomycotina fungi.</title>
        <authorList>
            <person name="Reynolds N.K."/>
            <person name="Stajich J.E."/>
            <person name="Barry K."/>
            <person name="Grigoriev I.V."/>
            <person name="Crous P."/>
            <person name="Smith M.E."/>
        </authorList>
    </citation>
    <scope>NUCLEOTIDE SEQUENCE</scope>
    <source>
        <strain evidence="9">NRRL 1565</strain>
    </source>
</reference>
<dbReference type="Pfam" id="PF04121">
    <property type="entry name" value="Nup84_Nup100"/>
    <property type="match status" value="1"/>
</dbReference>
<dbReference type="Proteomes" id="UP001140094">
    <property type="component" value="Unassembled WGS sequence"/>
</dbReference>
<evidence type="ECO:0000313" key="9">
    <source>
        <dbReference type="EMBL" id="KAJ2798254.1"/>
    </source>
</evidence>
<dbReference type="AlphaFoldDB" id="A0A9W8LSD8"/>
<dbReference type="PANTHER" id="PTHR13003:SF2">
    <property type="entry name" value="NUCLEAR PORE COMPLEX PROTEIN NUP107"/>
    <property type="match status" value="1"/>
</dbReference>
<sequence length="832" mass="93242">MAACDIAVDFAAVVEKGGESTLAARAFAKLARQQCDSLDRITVFGSSADSAQRKSEVEYWSAEGNTWDLLERLYSLRQQANQSDTTSQSEAAMQTTGVNTATTAFTSVQELMAANSLLSEYVEVRRWLEETAPAFQPVETRKGYLFYTRRGAKNGAGRIVTEVDPDATSRQRKDLAFEDAEYEASLLRTLYEYVRRGRVGNAMDLCVESDEPWRAASLKGGLFWRDPMLEPETDMPVDTEDGADVVDVRPLHTAGNINRALWKHACAALAHDENNDIYERALYAALSGRLDEAVLVCDSWEDFVWAYVNSMIESHIDQAIKDAGGLYIAAQTMSFDHVQSKYPPISNMRHVFGTIASHDSSKLQQESNEPFRMLQKALITDSFSEYLTEFSRKLRNEAIGENELGLLRFVVHAALCLRQLGFSLSNEAVSITLDTYIGCLAKGHQELVAAYVSHMPAEEQTESYAQFLQHVSDPFSVRMQLLKLAENHGLDVDAISKRTTELLLRKYANDQGSQSNNMDTEVSCFVLAEPSEPITDAELGQIRAIEWVTSSTRLYEHALVEICKLARRFLLAGRTNAATRLFNSLPDNFVQQDWVKDSLSTTNGSDRASPSRGSMNGRPRNPGRGSDGVVESYFHEYIHLFSLCDAYAYYSTWAESLCKRPAEATSQAARLQVKWLEWKESISQATDHAVQMFRGRLLDIDWLSPQSLDIGETDSEAEAGLHQERMEELVRLRELYIPETVFRLHSILFDTRDAVPQNLKRSLDLAQLVADESLGIYRQLAKPSPLHPQGRLSAFMNLMRRSAFEILRIQQESQSDKPPLLADAATISSGIV</sequence>
<keyword evidence="5 7" id="KW-0906">Nuclear pore complex</keyword>
<comment type="subunit">
    <text evidence="7">Part of the nuclear pore complex (NPC).</text>
</comment>
<dbReference type="Gene3D" id="1.20.190.50">
    <property type="match status" value="1"/>
</dbReference>
<keyword evidence="2" id="KW-0509">mRNA transport</keyword>
<comment type="function">
    <text evidence="7">Functions as a component of the nuclear pore complex (NPC).</text>
</comment>
<dbReference type="EMBL" id="JANBUO010001442">
    <property type="protein sequence ID" value="KAJ2798254.1"/>
    <property type="molecule type" value="Genomic_DNA"/>
</dbReference>
<evidence type="ECO:0000256" key="1">
    <source>
        <dbReference type="ARBA" id="ARBA00022448"/>
    </source>
</evidence>
<organism evidence="9 10">
    <name type="scientific">Coemansia guatemalensis</name>
    <dbReference type="NCBI Taxonomy" id="2761395"/>
    <lineage>
        <taxon>Eukaryota</taxon>
        <taxon>Fungi</taxon>
        <taxon>Fungi incertae sedis</taxon>
        <taxon>Zoopagomycota</taxon>
        <taxon>Kickxellomycotina</taxon>
        <taxon>Kickxellomycetes</taxon>
        <taxon>Kickxellales</taxon>
        <taxon>Kickxellaceae</taxon>
        <taxon>Coemansia</taxon>
    </lineage>
</organism>
<keyword evidence="3" id="KW-0653">Protein transport</keyword>
<keyword evidence="7" id="KW-0472">Membrane</keyword>
<evidence type="ECO:0000256" key="2">
    <source>
        <dbReference type="ARBA" id="ARBA00022816"/>
    </source>
</evidence>
<keyword evidence="10" id="KW-1185">Reference proteome</keyword>
<dbReference type="GO" id="GO:0000973">
    <property type="term" value="P:post-transcriptional tethering of RNA polymerase II gene DNA at nuclear periphery"/>
    <property type="evidence" value="ECO:0007669"/>
    <property type="project" value="TreeGrafter"/>
</dbReference>